<evidence type="ECO:0000256" key="1">
    <source>
        <dbReference type="ARBA" id="ARBA00023015"/>
    </source>
</evidence>
<dbReference type="InterPro" id="IPR008920">
    <property type="entry name" value="TF_FadR/GntR_C"/>
</dbReference>
<keyword evidence="3" id="KW-0804">Transcription</keyword>
<accession>A0ABS9HDJ3</accession>
<dbReference type="PANTHER" id="PTHR43537:SF47">
    <property type="entry name" value="REGULATORY PROTEIN GNTR HTH"/>
    <property type="match status" value="1"/>
</dbReference>
<sequence length="227" mass="24648">MEQSGTEEPVRRAGLVDQVARRFTDEVTSGRWAVGDRIPTEPELVAQFGVGRNTVREAVQSLVHAGLVSREQGRGTFVISDSSLTGPLERGLAGGSRRDYLELRLALDTTAAQLAAQRRTEADVAALRELRDAREASRTGGDAAGKADADLALHRAVVAATHNPLYLELYTSMTAVFAAHMRDEDAEGHADEELSRRHHHDLVEAIAAQDPVRAADLVAAIFEPHMR</sequence>
<keyword evidence="6" id="KW-1185">Reference proteome</keyword>
<dbReference type="PROSITE" id="PS50949">
    <property type="entry name" value="HTH_GNTR"/>
    <property type="match status" value="1"/>
</dbReference>
<organism evidence="5 6">
    <name type="scientific">Nocardioides potassii</name>
    <dbReference type="NCBI Taxonomy" id="2911371"/>
    <lineage>
        <taxon>Bacteria</taxon>
        <taxon>Bacillati</taxon>
        <taxon>Actinomycetota</taxon>
        <taxon>Actinomycetes</taxon>
        <taxon>Propionibacteriales</taxon>
        <taxon>Nocardioidaceae</taxon>
        <taxon>Nocardioides</taxon>
    </lineage>
</organism>
<dbReference type="PANTHER" id="PTHR43537">
    <property type="entry name" value="TRANSCRIPTIONAL REGULATOR, GNTR FAMILY"/>
    <property type="match status" value="1"/>
</dbReference>
<name>A0ABS9HDJ3_9ACTN</name>
<dbReference type="Pfam" id="PF07729">
    <property type="entry name" value="FCD"/>
    <property type="match status" value="1"/>
</dbReference>
<evidence type="ECO:0000256" key="2">
    <source>
        <dbReference type="ARBA" id="ARBA00023125"/>
    </source>
</evidence>
<dbReference type="PRINTS" id="PR00035">
    <property type="entry name" value="HTHGNTR"/>
</dbReference>
<proteinExistence type="predicted"/>
<reference evidence="5 6" key="1">
    <citation type="submission" date="2022-01" db="EMBL/GenBank/DDBJ databases">
        <title>Nocardioides sp. nov., an actinomycete isolated from mining soil.</title>
        <authorList>
            <person name="Liu L."/>
        </authorList>
    </citation>
    <scope>NUCLEOTIDE SEQUENCE [LARGE SCALE GENOMIC DNA]</scope>
    <source>
        <strain evidence="5 6">KLBMP 9356</strain>
    </source>
</reference>
<dbReference type="InterPro" id="IPR036388">
    <property type="entry name" value="WH-like_DNA-bd_sf"/>
</dbReference>
<dbReference type="Gene3D" id="1.10.10.10">
    <property type="entry name" value="Winged helix-like DNA-binding domain superfamily/Winged helix DNA-binding domain"/>
    <property type="match status" value="1"/>
</dbReference>
<dbReference type="RefSeq" id="WP_236403856.1">
    <property type="nucleotide sequence ID" value="NZ_JAKJHZ010000010.1"/>
</dbReference>
<dbReference type="InterPro" id="IPR011711">
    <property type="entry name" value="GntR_C"/>
</dbReference>
<dbReference type="SMART" id="SM00345">
    <property type="entry name" value="HTH_GNTR"/>
    <property type="match status" value="1"/>
</dbReference>
<dbReference type="Proteomes" id="UP001201161">
    <property type="component" value="Unassembled WGS sequence"/>
</dbReference>
<comment type="caution">
    <text evidence="5">The sequence shown here is derived from an EMBL/GenBank/DDBJ whole genome shotgun (WGS) entry which is preliminary data.</text>
</comment>
<dbReference type="SUPFAM" id="SSF46785">
    <property type="entry name" value="Winged helix' DNA-binding domain"/>
    <property type="match status" value="1"/>
</dbReference>
<dbReference type="InterPro" id="IPR000524">
    <property type="entry name" value="Tscrpt_reg_HTH_GntR"/>
</dbReference>
<keyword evidence="1" id="KW-0805">Transcription regulation</keyword>
<dbReference type="SUPFAM" id="SSF48008">
    <property type="entry name" value="GntR ligand-binding domain-like"/>
    <property type="match status" value="1"/>
</dbReference>
<dbReference type="EMBL" id="JAKJHZ010000010">
    <property type="protein sequence ID" value="MCF6379260.1"/>
    <property type="molecule type" value="Genomic_DNA"/>
</dbReference>
<dbReference type="CDD" id="cd07377">
    <property type="entry name" value="WHTH_GntR"/>
    <property type="match status" value="1"/>
</dbReference>
<evidence type="ECO:0000259" key="4">
    <source>
        <dbReference type="PROSITE" id="PS50949"/>
    </source>
</evidence>
<keyword evidence="2" id="KW-0238">DNA-binding</keyword>
<dbReference type="Gene3D" id="1.20.120.530">
    <property type="entry name" value="GntR ligand-binding domain-like"/>
    <property type="match status" value="1"/>
</dbReference>
<evidence type="ECO:0000256" key="3">
    <source>
        <dbReference type="ARBA" id="ARBA00023163"/>
    </source>
</evidence>
<dbReference type="SMART" id="SM00895">
    <property type="entry name" value="FCD"/>
    <property type="match status" value="1"/>
</dbReference>
<dbReference type="InterPro" id="IPR036390">
    <property type="entry name" value="WH_DNA-bd_sf"/>
</dbReference>
<dbReference type="Pfam" id="PF00392">
    <property type="entry name" value="GntR"/>
    <property type="match status" value="1"/>
</dbReference>
<protein>
    <submittedName>
        <fullName evidence="5">FadR family transcriptional regulator</fullName>
    </submittedName>
</protein>
<evidence type="ECO:0000313" key="5">
    <source>
        <dbReference type="EMBL" id="MCF6379260.1"/>
    </source>
</evidence>
<evidence type="ECO:0000313" key="6">
    <source>
        <dbReference type="Proteomes" id="UP001201161"/>
    </source>
</evidence>
<feature type="domain" description="HTH gntR-type" evidence="4">
    <location>
        <begin position="13"/>
        <end position="81"/>
    </location>
</feature>
<gene>
    <name evidence="5" type="ORF">L2K70_16740</name>
</gene>